<sequence length="39" mass="4593">MHAFARAKAPKQDLRHSPMGRKHRLAPLYAVVADRRRQR</sequence>
<gene>
    <name evidence="2" type="ORF">HMPREF1978_01437</name>
</gene>
<accession>U1PWB5</accession>
<dbReference type="Proteomes" id="UP000016481">
    <property type="component" value="Unassembled WGS sequence"/>
</dbReference>
<name>U1PWB5_9ACTO</name>
<reference evidence="2 3" key="1">
    <citation type="submission" date="2013-08" db="EMBL/GenBank/DDBJ databases">
        <authorList>
            <person name="Weinstock G."/>
            <person name="Sodergren E."/>
            <person name="Wylie T."/>
            <person name="Fulton L."/>
            <person name="Fulton R."/>
            <person name="Fronick C."/>
            <person name="O'Laughlin M."/>
            <person name="Godfrey J."/>
            <person name="Miner T."/>
            <person name="Herter B."/>
            <person name="Appelbaum E."/>
            <person name="Cordes M."/>
            <person name="Lek S."/>
            <person name="Wollam A."/>
            <person name="Pepin K.H."/>
            <person name="Palsikar V.B."/>
            <person name="Mitreva M."/>
            <person name="Wilson R.K."/>
        </authorList>
    </citation>
    <scope>NUCLEOTIDE SEQUENCE [LARGE SCALE GENOMIC DNA]</scope>
    <source>
        <strain evidence="2 3">F0530</strain>
    </source>
</reference>
<dbReference type="HOGENOM" id="CLU_3303266_0_0_11"/>
<evidence type="ECO:0000256" key="1">
    <source>
        <dbReference type="SAM" id="MobiDB-lite"/>
    </source>
</evidence>
<dbReference type="AlphaFoldDB" id="U1PWB5"/>
<dbReference type="EMBL" id="AWSC01000061">
    <property type="protein sequence ID" value="ERH14746.1"/>
    <property type="molecule type" value="Genomic_DNA"/>
</dbReference>
<feature type="region of interest" description="Disordered" evidence="1">
    <location>
        <begin position="1"/>
        <end position="39"/>
    </location>
</feature>
<proteinExistence type="predicted"/>
<organism evidence="2 3">
    <name type="scientific">Actinomyces graevenitzii F0530</name>
    <dbReference type="NCBI Taxonomy" id="1321817"/>
    <lineage>
        <taxon>Bacteria</taxon>
        <taxon>Bacillati</taxon>
        <taxon>Actinomycetota</taxon>
        <taxon>Actinomycetes</taxon>
        <taxon>Actinomycetales</taxon>
        <taxon>Actinomycetaceae</taxon>
        <taxon>Actinomyces</taxon>
    </lineage>
</organism>
<comment type="caution">
    <text evidence="2">The sequence shown here is derived from an EMBL/GenBank/DDBJ whole genome shotgun (WGS) entry which is preliminary data.</text>
</comment>
<evidence type="ECO:0000313" key="2">
    <source>
        <dbReference type="EMBL" id="ERH14746.1"/>
    </source>
</evidence>
<evidence type="ECO:0000313" key="3">
    <source>
        <dbReference type="Proteomes" id="UP000016481"/>
    </source>
</evidence>
<protein>
    <submittedName>
        <fullName evidence="2">Uncharacterized protein</fullName>
    </submittedName>
</protein>